<proteinExistence type="predicted"/>
<name>A0A026X0X7_OOCBI</name>
<evidence type="ECO:0000313" key="2">
    <source>
        <dbReference type="EMBL" id="EZA61960.1"/>
    </source>
</evidence>
<feature type="compositionally biased region" description="Polar residues" evidence="1">
    <location>
        <begin position="20"/>
        <end position="41"/>
    </location>
</feature>
<feature type="region of interest" description="Disordered" evidence="1">
    <location>
        <begin position="1"/>
        <end position="114"/>
    </location>
</feature>
<dbReference type="AlphaFoldDB" id="A0A026X0X7"/>
<organism evidence="2 3">
    <name type="scientific">Ooceraea biroi</name>
    <name type="common">Clonal raider ant</name>
    <name type="synonym">Cerapachys biroi</name>
    <dbReference type="NCBI Taxonomy" id="2015173"/>
    <lineage>
        <taxon>Eukaryota</taxon>
        <taxon>Metazoa</taxon>
        <taxon>Ecdysozoa</taxon>
        <taxon>Arthropoda</taxon>
        <taxon>Hexapoda</taxon>
        <taxon>Insecta</taxon>
        <taxon>Pterygota</taxon>
        <taxon>Neoptera</taxon>
        <taxon>Endopterygota</taxon>
        <taxon>Hymenoptera</taxon>
        <taxon>Apocrita</taxon>
        <taxon>Aculeata</taxon>
        <taxon>Formicoidea</taxon>
        <taxon>Formicidae</taxon>
        <taxon>Dorylinae</taxon>
        <taxon>Ooceraea</taxon>
    </lineage>
</organism>
<evidence type="ECO:0000256" key="1">
    <source>
        <dbReference type="SAM" id="MobiDB-lite"/>
    </source>
</evidence>
<feature type="compositionally biased region" description="Basic and acidic residues" evidence="1">
    <location>
        <begin position="64"/>
        <end position="80"/>
    </location>
</feature>
<dbReference type="Proteomes" id="UP000053097">
    <property type="component" value="Unassembled WGS sequence"/>
</dbReference>
<accession>A0A026X0X7</accession>
<reference evidence="2 3" key="1">
    <citation type="journal article" date="2014" name="Curr. Biol.">
        <title>The genome of the clonal raider ant Cerapachys biroi.</title>
        <authorList>
            <person name="Oxley P.R."/>
            <person name="Ji L."/>
            <person name="Fetter-Pruneda I."/>
            <person name="McKenzie S.K."/>
            <person name="Li C."/>
            <person name="Hu H."/>
            <person name="Zhang G."/>
            <person name="Kronauer D.J."/>
        </authorList>
    </citation>
    <scope>NUCLEOTIDE SEQUENCE [LARGE SCALE GENOMIC DNA]</scope>
</reference>
<evidence type="ECO:0000313" key="3">
    <source>
        <dbReference type="Proteomes" id="UP000053097"/>
    </source>
</evidence>
<dbReference type="EMBL" id="KK107036">
    <property type="protein sequence ID" value="EZA61960.1"/>
    <property type="molecule type" value="Genomic_DNA"/>
</dbReference>
<sequence length="136" mass="14662">MAGVKGRHEARKRVCHRARTLSSAPLRSSTTAFRDNSTSVPNRGASPSLVRVSGIDHTGPVQGRTERARAPTEAHEEPRVRSTVPSRPGPNDWRGGQDGGAAVGQGREMMSRPRRARALAKCHPIPVGLPRRFSAS</sequence>
<protein>
    <submittedName>
        <fullName evidence="2">Uncharacterized protein</fullName>
    </submittedName>
</protein>
<feature type="compositionally biased region" description="Basic residues" evidence="1">
    <location>
        <begin position="8"/>
        <end position="19"/>
    </location>
</feature>
<keyword evidence="3" id="KW-1185">Reference proteome</keyword>
<gene>
    <name evidence="2" type="ORF">X777_07309</name>
</gene>